<dbReference type="Proteomes" id="UP000176881">
    <property type="component" value="Unassembled WGS sequence"/>
</dbReference>
<dbReference type="Gene3D" id="3.40.50.2000">
    <property type="entry name" value="Glycogen Phosphorylase B"/>
    <property type="match status" value="2"/>
</dbReference>
<dbReference type="AlphaFoldDB" id="A0A1G2PBL0"/>
<keyword evidence="1" id="KW-0328">Glycosyltransferase</keyword>
<evidence type="ECO:0000259" key="3">
    <source>
        <dbReference type="Pfam" id="PF00534"/>
    </source>
</evidence>
<organism evidence="4 5">
    <name type="scientific">Candidatus Taylorbacteria bacterium RIFCSPLOWO2_12_FULL_47_20</name>
    <dbReference type="NCBI Taxonomy" id="1802335"/>
    <lineage>
        <taxon>Bacteria</taxon>
        <taxon>Candidatus Tayloriibacteriota</taxon>
    </lineage>
</organism>
<dbReference type="InterPro" id="IPR001296">
    <property type="entry name" value="Glyco_trans_1"/>
</dbReference>
<sequence>MRLIMVSSDKALLEENSKVRERLVSYSQSFKEVYVVLFCLKKNSAGVPEVVSVGKSFHIYPTKSYSKLLFIFDAFWIGLKIIRRIRPSRLTGKIKVQRCAVTAQDPFEAGKAGWLISRLGGFPLELQVHTDFLNPYFGKMSLLNKFRVSMARFLIPRADIVRAVSSRVADSIRATGLSDHVYILPVALDTRSIAAVAKSNLFSGYPQYKFSIFTAARLEPEKNLSLAISALAVVMRKYPLAGLFIAGTGSQRSALESFSRRLGVDSNVVFLGARDDVVSLTRAANVYLSTSFYEGYGLSMAQAAVVGTPIVATEAGIVGELGRVGAAVVCQIHDAECVAAGIIGLLENNETRERVRSEARTAIASLIVGRKKYMSVWLAALEKIIDKRSRR</sequence>
<evidence type="ECO:0000256" key="2">
    <source>
        <dbReference type="ARBA" id="ARBA00022679"/>
    </source>
</evidence>
<keyword evidence="2" id="KW-0808">Transferase</keyword>
<dbReference type="EMBL" id="MHSN01000001">
    <property type="protein sequence ID" value="OHA45718.1"/>
    <property type="molecule type" value="Genomic_DNA"/>
</dbReference>
<evidence type="ECO:0000313" key="4">
    <source>
        <dbReference type="EMBL" id="OHA45718.1"/>
    </source>
</evidence>
<comment type="caution">
    <text evidence="4">The sequence shown here is derived from an EMBL/GenBank/DDBJ whole genome shotgun (WGS) entry which is preliminary data.</text>
</comment>
<protein>
    <recommendedName>
        <fullName evidence="3">Glycosyl transferase family 1 domain-containing protein</fullName>
    </recommendedName>
</protein>
<dbReference type="PANTHER" id="PTHR12526">
    <property type="entry name" value="GLYCOSYLTRANSFERASE"/>
    <property type="match status" value="1"/>
</dbReference>
<dbReference type="GO" id="GO:0016757">
    <property type="term" value="F:glycosyltransferase activity"/>
    <property type="evidence" value="ECO:0007669"/>
    <property type="project" value="UniProtKB-KW"/>
</dbReference>
<dbReference type="STRING" id="1802335.A3G59_01750"/>
<dbReference type="SUPFAM" id="SSF53756">
    <property type="entry name" value="UDP-Glycosyltransferase/glycogen phosphorylase"/>
    <property type="match status" value="1"/>
</dbReference>
<gene>
    <name evidence="4" type="ORF">A3G59_01750</name>
</gene>
<name>A0A1G2PBL0_9BACT</name>
<feature type="domain" description="Glycosyl transferase family 1" evidence="3">
    <location>
        <begin position="209"/>
        <end position="360"/>
    </location>
</feature>
<accession>A0A1G2PBL0</accession>
<reference evidence="4 5" key="1">
    <citation type="journal article" date="2016" name="Nat. Commun.">
        <title>Thousands of microbial genomes shed light on interconnected biogeochemical processes in an aquifer system.</title>
        <authorList>
            <person name="Anantharaman K."/>
            <person name="Brown C.T."/>
            <person name="Hug L.A."/>
            <person name="Sharon I."/>
            <person name="Castelle C.J."/>
            <person name="Probst A.J."/>
            <person name="Thomas B.C."/>
            <person name="Singh A."/>
            <person name="Wilkins M.J."/>
            <person name="Karaoz U."/>
            <person name="Brodie E.L."/>
            <person name="Williams K.H."/>
            <person name="Hubbard S.S."/>
            <person name="Banfield J.F."/>
        </authorList>
    </citation>
    <scope>NUCLEOTIDE SEQUENCE [LARGE SCALE GENOMIC DNA]</scope>
</reference>
<evidence type="ECO:0000313" key="5">
    <source>
        <dbReference type="Proteomes" id="UP000176881"/>
    </source>
</evidence>
<evidence type="ECO:0000256" key="1">
    <source>
        <dbReference type="ARBA" id="ARBA00022676"/>
    </source>
</evidence>
<proteinExistence type="predicted"/>
<dbReference type="Pfam" id="PF00534">
    <property type="entry name" value="Glycos_transf_1"/>
    <property type="match status" value="1"/>
</dbReference>
<dbReference type="PANTHER" id="PTHR12526:SF510">
    <property type="entry name" value="D-INOSITOL 3-PHOSPHATE GLYCOSYLTRANSFERASE"/>
    <property type="match status" value="1"/>
</dbReference>